<protein>
    <submittedName>
        <fullName evidence="1">Uncharacterized protein</fullName>
    </submittedName>
</protein>
<sequence>MPIEEENWTVNLVFLVLNRQHHRTTDLLGSTIPLNLVLVMLTPLWPH</sequence>
<organism evidence="1">
    <name type="scientific">viral metagenome</name>
    <dbReference type="NCBI Taxonomy" id="1070528"/>
    <lineage>
        <taxon>unclassified sequences</taxon>
        <taxon>metagenomes</taxon>
        <taxon>organismal metagenomes</taxon>
    </lineage>
</organism>
<proteinExistence type="predicted"/>
<accession>A0A6C0JEC8</accession>
<reference evidence="1" key="1">
    <citation type="journal article" date="2020" name="Nature">
        <title>Giant virus diversity and host interactions through global metagenomics.</title>
        <authorList>
            <person name="Schulz F."/>
            <person name="Roux S."/>
            <person name="Paez-Espino D."/>
            <person name="Jungbluth S."/>
            <person name="Walsh D.A."/>
            <person name="Denef V.J."/>
            <person name="McMahon K.D."/>
            <person name="Konstantinidis K.T."/>
            <person name="Eloe-Fadrosh E.A."/>
            <person name="Kyrpides N.C."/>
            <person name="Woyke T."/>
        </authorList>
    </citation>
    <scope>NUCLEOTIDE SEQUENCE</scope>
    <source>
        <strain evidence="1">GVMAG-M-3300025880-56</strain>
    </source>
</reference>
<evidence type="ECO:0000313" key="1">
    <source>
        <dbReference type="EMBL" id="QHU02108.1"/>
    </source>
</evidence>
<name>A0A6C0JEC8_9ZZZZ</name>
<dbReference type="EMBL" id="MN740354">
    <property type="protein sequence ID" value="QHU02108.1"/>
    <property type="molecule type" value="Genomic_DNA"/>
</dbReference>
<dbReference type="AlphaFoldDB" id="A0A6C0JEC8"/>